<dbReference type="InterPro" id="IPR036565">
    <property type="entry name" value="Mur-like_cat_sf"/>
</dbReference>
<keyword evidence="4 10" id="KW-0547">Nucleotide-binding</keyword>
<keyword evidence="6 10" id="KW-0133">Cell shape</keyword>
<dbReference type="Gene3D" id="3.40.1390.10">
    <property type="entry name" value="MurE/MurF, N-terminal domain"/>
    <property type="match status" value="1"/>
</dbReference>
<dbReference type="InterPro" id="IPR005863">
    <property type="entry name" value="UDP-N-AcMur_synth"/>
</dbReference>
<dbReference type="HAMAP" id="MF_02019">
    <property type="entry name" value="MurF"/>
    <property type="match status" value="1"/>
</dbReference>
<keyword evidence="8 10" id="KW-0131">Cell cycle</keyword>
<dbReference type="SUPFAM" id="SSF53623">
    <property type="entry name" value="MurD-like peptide ligases, catalytic domain"/>
    <property type="match status" value="1"/>
</dbReference>
<dbReference type="GO" id="GO:0008360">
    <property type="term" value="P:regulation of cell shape"/>
    <property type="evidence" value="ECO:0007669"/>
    <property type="project" value="UniProtKB-KW"/>
</dbReference>
<accession>A0A285D432</accession>
<dbReference type="PANTHER" id="PTHR43024:SF1">
    <property type="entry name" value="UDP-N-ACETYLMURAMOYL-TRIPEPTIDE--D-ALANYL-D-ALANINE LIGASE"/>
    <property type="match status" value="1"/>
</dbReference>
<name>A0A285D432_9BACI</name>
<feature type="domain" description="Mur ligase N-terminal catalytic" evidence="12">
    <location>
        <begin position="27"/>
        <end position="100"/>
    </location>
</feature>
<comment type="function">
    <text evidence="10 11">Involved in cell wall formation. Catalyzes the final step in the synthesis of UDP-N-acetylmuramoyl-pentapeptide, the precursor of murein.</text>
</comment>
<keyword evidence="9 10" id="KW-0961">Cell wall biogenesis/degradation</keyword>
<keyword evidence="16" id="KW-1185">Reference proteome</keyword>
<evidence type="ECO:0000256" key="2">
    <source>
        <dbReference type="ARBA" id="ARBA00022598"/>
    </source>
</evidence>
<protein>
    <recommendedName>
        <fullName evidence="10 11">UDP-N-acetylmuramoyl-tripeptide--D-alanyl-D-alanine ligase</fullName>
        <ecNumber evidence="10 11">6.3.2.10</ecNumber>
    </recommendedName>
    <alternativeName>
        <fullName evidence="10">D-alanyl-D-alanine-adding enzyme</fullName>
    </alternativeName>
</protein>
<dbReference type="AlphaFoldDB" id="A0A285D432"/>
<dbReference type="InterPro" id="IPR035911">
    <property type="entry name" value="MurE/MurF_N"/>
</dbReference>
<dbReference type="GO" id="GO:0005737">
    <property type="term" value="C:cytoplasm"/>
    <property type="evidence" value="ECO:0007669"/>
    <property type="project" value="UniProtKB-SubCell"/>
</dbReference>
<evidence type="ECO:0000256" key="9">
    <source>
        <dbReference type="ARBA" id="ARBA00023316"/>
    </source>
</evidence>
<evidence type="ECO:0000256" key="6">
    <source>
        <dbReference type="ARBA" id="ARBA00022960"/>
    </source>
</evidence>
<evidence type="ECO:0000259" key="12">
    <source>
        <dbReference type="Pfam" id="PF01225"/>
    </source>
</evidence>
<evidence type="ECO:0000256" key="3">
    <source>
        <dbReference type="ARBA" id="ARBA00022618"/>
    </source>
</evidence>
<evidence type="ECO:0000256" key="1">
    <source>
        <dbReference type="ARBA" id="ARBA00022490"/>
    </source>
</evidence>
<dbReference type="InterPro" id="IPR000713">
    <property type="entry name" value="Mur_ligase_N"/>
</dbReference>
<dbReference type="UniPathway" id="UPA00219"/>
<keyword evidence="7 10" id="KW-0573">Peptidoglycan synthesis</keyword>
<comment type="similarity">
    <text evidence="10">Belongs to the MurCDEF family. MurF subfamily.</text>
</comment>
<gene>
    <name evidence="10" type="primary">murF</name>
    <name evidence="15" type="ORF">SAMN05877753_109189</name>
</gene>
<evidence type="ECO:0000256" key="8">
    <source>
        <dbReference type="ARBA" id="ARBA00023306"/>
    </source>
</evidence>
<evidence type="ECO:0000256" key="10">
    <source>
        <dbReference type="HAMAP-Rule" id="MF_02019"/>
    </source>
</evidence>
<organism evidence="15 16">
    <name type="scientific">Bacillus oleivorans</name>
    <dbReference type="NCBI Taxonomy" id="1448271"/>
    <lineage>
        <taxon>Bacteria</taxon>
        <taxon>Bacillati</taxon>
        <taxon>Bacillota</taxon>
        <taxon>Bacilli</taxon>
        <taxon>Bacillales</taxon>
        <taxon>Bacillaceae</taxon>
        <taxon>Bacillus</taxon>
    </lineage>
</organism>
<dbReference type="SUPFAM" id="SSF63418">
    <property type="entry name" value="MurE/MurF N-terminal domain"/>
    <property type="match status" value="1"/>
</dbReference>
<dbReference type="InterPro" id="IPR004101">
    <property type="entry name" value="Mur_ligase_C"/>
</dbReference>
<keyword evidence="5 10" id="KW-0067">ATP-binding</keyword>
<proteinExistence type="inferred from homology"/>
<keyword evidence="2 10" id="KW-0436">Ligase</keyword>
<dbReference type="OrthoDB" id="9801978at2"/>
<evidence type="ECO:0000256" key="4">
    <source>
        <dbReference type="ARBA" id="ARBA00022741"/>
    </source>
</evidence>
<feature type="domain" description="Mur ligase C-terminal" evidence="13">
    <location>
        <begin position="320"/>
        <end position="446"/>
    </location>
</feature>
<dbReference type="EMBL" id="OAOP01000009">
    <property type="protein sequence ID" value="SNX74577.1"/>
    <property type="molecule type" value="Genomic_DNA"/>
</dbReference>
<dbReference type="Gene3D" id="3.90.190.20">
    <property type="entry name" value="Mur ligase, C-terminal domain"/>
    <property type="match status" value="1"/>
</dbReference>
<comment type="catalytic activity">
    <reaction evidence="10 11">
        <text>D-alanyl-D-alanine + UDP-N-acetyl-alpha-D-muramoyl-L-alanyl-gamma-D-glutamyl-meso-2,6-diaminopimelate + ATP = UDP-N-acetyl-alpha-D-muramoyl-L-alanyl-gamma-D-glutamyl-meso-2,6-diaminopimeloyl-D-alanyl-D-alanine + ADP + phosphate + H(+)</text>
        <dbReference type="Rhea" id="RHEA:28374"/>
        <dbReference type="ChEBI" id="CHEBI:15378"/>
        <dbReference type="ChEBI" id="CHEBI:30616"/>
        <dbReference type="ChEBI" id="CHEBI:43474"/>
        <dbReference type="ChEBI" id="CHEBI:57822"/>
        <dbReference type="ChEBI" id="CHEBI:61386"/>
        <dbReference type="ChEBI" id="CHEBI:83905"/>
        <dbReference type="ChEBI" id="CHEBI:456216"/>
        <dbReference type="EC" id="6.3.2.10"/>
    </reaction>
</comment>
<evidence type="ECO:0000259" key="14">
    <source>
        <dbReference type="Pfam" id="PF08245"/>
    </source>
</evidence>
<evidence type="ECO:0000313" key="15">
    <source>
        <dbReference type="EMBL" id="SNX74577.1"/>
    </source>
</evidence>
<dbReference type="SUPFAM" id="SSF53244">
    <property type="entry name" value="MurD-like peptide ligases, peptide-binding domain"/>
    <property type="match status" value="1"/>
</dbReference>
<dbReference type="GO" id="GO:0071555">
    <property type="term" value="P:cell wall organization"/>
    <property type="evidence" value="ECO:0007669"/>
    <property type="project" value="UniProtKB-KW"/>
</dbReference>
<comment type="subcellular location">
    <subcellularLocation>
        <location evidence="10 11">Cytoplasm</location>
    </subcellularLocation>
</comment>
<dbReference type="InterPro" id="IPR051046">
    <property type="entry name" value="MurCDEF_CellWall_CoF430Synth"/>
</dbReference>
<dbReference type="GO" id="GO:0008766">
    <property type="term" value="F:UDP-N-acetylmuramoylalanyl-D-glutamyl-2,6-diaminopimelate-D-alanyl-D-alanine ligase activity"/>
    <property type="evidence" value="ECO:0007669"/>
    <property type="project" value="RHEA"/>
</dbReference>
<evidence type="ECO:0000313" key="16">
    <source>
        <dbReference type="Proteomes" id="UP000219546"/>
    </source>
</evidence>
<dbReference type="Pfam" id="PF08245">
    <property type="entry name" value="Mur_ligase_M"/>
    <property type="match status" value="1"/>
</dbReference>
<dbReference type="InterPro" id="IPR036615">
    <property type="entry name" value="Mur_ligase_C_dom_sf"/>
</dbReference>
<dbReference type="Proteomes" id="UP000219546">
    <property type="component" value="Unassembled WGS sequence"/>
</dbReference>
<dbReference type="PANTHER" id="PTHR43024">
    <property type="entry name" value="UDP-N-ACETYLMURAMOYL-TRIPEPTIDE--D-ALANYL-D-ALANINE LIGASE"/>
    <property type="match status" value="1"/>
</dbReference>
<evidence type="ECO:0000256" key="7">
    <source>
        <dbReference type="ARBA" id="ARBA00022984"/>
    </source>
</evidence>
<dbReference type="GO" id="GO:0051301">
    <property type="term" value="P:cell division"/>
    <property type="evidence" value="ECO:0007669"/>
    <property type="project" value="UniProtKB-KW"/>
</dbReference>
<evidence type="ECO:0000256" key="11">
    <source>
        <dbReference type="RuleBase" id="RU004136"/>
    </source>
</evidence>
<dbReference type="InterPro" id="IPR013221">
    <property type="entry name" value="Mur_ligase_cen"/>
</dbReference>
<keyword evidence="1 10" id="KW-0963">Cytoplasm</keyword>
<sequence length="459" mass="50550">MITKTLEQVAAITNAKLSIPERGQEYIQGVSINTRSIEKGQLFVPLAGEKTDGHQFVEQAFEKGASAAFWKRDLPNPPSGFPLLFVDDPLEALQMMAKAYRDSLKVKVVGVTGSNGKTTTKDMIAKILSGTYSVQKTIGNYNNHIGLPLTLLSLREDTEVIVLEMGMSARGEIQFLSKLARPDVAVITNIGEAHLEDLGSREGIAEAKFEIIAGLNANGLFVYDGDEPLLQAKVQSRSGEFQVISFGKSDNCDYYPMSVEAKGEGTEFIVQALPRTKMFLPVLGLHNVKNALAAIAVARFLQVDEENIKNQLESLSLSAMRMESHKGYNGALVINDAYNASPTSMKAAIELVQSLENYPKKVLVLGDMLELGPKEKEFHKEIGHFISADHIQYVYTYGPLARFIAKGIREKGKPIEVKEFSSKDELRNEVKGRLDEQTVLLVKGSRGMKLEEVLEGLIQ</sequence>
<dbReference type="GO" id="GO:0047480">
    <property type="term" value="F:UDP-N-acetylmuramoyl-tripeptide-D-alanyl-D-alanine ligase activity"/>
    <property type="evidence" value="ECO:0007669"/>
    <property type="project" value="UniProtKB-UniRule"/>
</dbReference>
<dbReference type="Pfam" id="PF02875">
    <property type="entry name" value="Mur_ligase_C"/>
    <property type="match status" value="1"/>
</dbReference>
<dbReference type="Pfam" id="PF01225">
    <property type="entry name" value="Mur_ligase"/>
    <property type="match status" value="1"/>
</dbReference>
<keyword evidence="3 10" id="KW-0132">Cell division</keyword>
<reference evidence="15 16" key="1">
    <citation type="submission" date="2017-08" db="EMBL/GenBank/DDBJ databases">
        <authorList>
            <person name="de Groot N.N."/>
        </authorList>
    </citation>
    <scope>NUCLEOTIDE SEQUENCE [LARGE SCALE GENOMIC DNA]</scope>
    <source>
        <strain evidence="15 16">JC228</strain>
    </source>
</reference>
<feature type="binding site" evidence="10">
    <location>
        <begin position="113"/>
        <end position="119"/>
    </location>
    <ligand>
        <name>ATP</name>
        <dbReference type="ChEBI" id="CHEBI:30616"/>
    </ligand>
</feature>
<dbReference type="NCBIfam" id="TIGR01143">
    <property type="entry name" value="murF"/>
    <property type="match status" value="1"/>
</dbReference>
<dbReference type="EC" id="6.3.2.10" evidence="10 11"/>
<dbReference type="RefSeq" id="WP_097160024.1">
    <property type="nucleotide sequence ID" value="NZ_JBEPMQ010000009.1"/>
</dbReference>
<comment type="pathway">
    <text evidence="10 11">Cell wall biogenesis; peptidoglycan biosynthesis.</text>
</comment>
<dbReference type="GO" id="GO:0005524">
    <property type="term" value="F:ATP binding"/>
    <property type="evidence" value="ECO:0007669"/>
    <property type="project" value="UniProtKB-UniRule"/>
</dbReference>
<dbReference type="Gene3D" id="3.40.1190.10">
    <property type="entry name" value="Mur-like, catalytic domain"/>
    <property type="match status" value="1"/>
</dbReference>
<evidence type="ECO:0000256" key="5">
    <source>
        <dbReference type="ARBA" id="ARBA00022840"/>
    </source>
</evidence>
<feature type="domain" description="Mur ligase central" evidence="14">
    <location>
        <begin position="111"/>
        <end position="298"/>
    </location>
</feature>
<dbReference type="GO" id="GO:0009252">
    <property type="term" value="P:peptidoglycan biosynthetic process"/>
    <property type="evidence" value="ECO:0007669"/>
    <property type="project" value="UniProtKB-UniRule"/>
</dbReference>
<evidence type="ECO:0000259" key="13">
    <source>
        <dbReference type="Pfam" id="PF02875"/>
    </source>
</evidence>